<evidence type="ECO:0000313" key="4">
    <source>
        <dbReference type="EMBL" id="GAA4726328.1"/>
    </source>
</evidence>
<evidence type="ECO:0000313" key="5">
    <source>
        <dbReference type="Proteomes" id="UP001500843"/>
    </source>
</evidence>
<dbReference type="Pfam" id="PF13828">
    <property type="entry name" value="DUF4190"/>
    <property type="match status" value="1"/>
</dbReference>
<name>A0ABP8YDM2_9MICO</name>
<keyword evidence="2" id="KW-1133">Transmembrane helix</keyword>
<keyword evidence="5" id="KW-1185">Reference proteome</keyword>
<evidence type="ECO:0000256" key="1">
    <source>
        <dbReference type="SAM" id="MobiDB-lite"/>
    </source>
</evidence>
<evidence type="ECO:0000259" key="3">
    <source>
        <dbReference type="Pfam" id="PF13828"/>
    </source>
</evidence>
<dbReference type="Proteomes" id="UP001500843">
    <property type="component" value="Unassembled WGS sequence"/>
</dbReference>
<keyword evidence="2" id="KW-0812">Transmembrane</keyword>
<feature type="domain" description="DUF4190" evidence="3">
    <location>
        <begin position="39"/>
        <end position="98"/>
    </location>
</feature>
<feature type="compositionally biased region" description="Polar residues" evidence="1">
    <location>
        <begin position="1"/>
        <end position="12"/>
    </location>
</feature>
<dbReference type="EMBL" id="BAABHM010000043">
    <property type="protein sequence ID" value="GAA4726328.1"/>
    <property type="molecule type" value="Genomic_DNA"/>
</dbReference>
<keyword evidence="2" id="KW-0472">Membrane</keyword>
<evidence type="ECO:0000256" key="2">
    <source>
        <dbReference type="SAM" id="Phobius"/>
    </source>
</evidence>
<reference evidence="5" key="1">
    <citation type="journal article" date="2019" name="Int. J. Syst. Evol. Microbiol.">
        <title>The Global Catalogue of Microorganisms (GCM) 10K type strain sequencing project: providing services to taxonomists for standard genome sequencing and annotation.</title>
        <authorList>
            <consortium name="The Broad Institute Genomics Platform"/>
            <consortium name="The Broad Institute Genome Sequencing Center for Infectious Disease"/>
            <person name="Wu L."/>
            <person name="Ma J."/>
        </authorList>
    </citation>
    <scope>NUCLEOTIDE SEQUENCE [LARGE SCALE GENOMIC DNA]</scope>
    <source>
        <strain evidence="5">JCM 17975</strain>
    </source>
</reference>
<sequence>MRPEQASGQLQPYLSGPQPSQVVPQPQYVYTVSPPKNDLGVWSLVTGILSWILCPVVLGIVAIVTGNASKRAVRQGQANNPGLATAGLILGWINVGLIGGFFVVWIVVVVIAFSGAGIAVFQE</sequence>
<feature type="region of interest" description="Disordered" evidence="1">
    <location>
        <begin position="1"/>
        <end position="21"/>
    </location>
</feature>
<accession>A0ABP8YDM2</accession>
<gene>
    <name evidence="4" type="ORF">GCM10023198_59330</name>
</gene>
<dbReference type="RefSeq" id="WP_253877360.1">
    <property type="nucleotide sequence ID" value="NZ_BAABHM010000043.1"/>
</dbReference>
<comment type="caution">
    <text evidence="4">The sequence shown here is derived from an EMBL/GenBank/DDBJ whole genome shotgun (WGS) entry which is preliminary data.</text>
</comment>
<feature type="transmembrane region" description="Helical" evidence="2">
    <location>
        <begin position="41"/>
        <end position="66"/>
    </location>
</feature>
<protein>
    <recommendedName>
        <fullName evidence="3">DUF4190 domain-containing protein</fullName>
    </recommendedName>
</protein>
<dbReference type="InterPro" id="IPR025241">
    <property type="entry name" value="DUF4190"/>
</dbReference>
<proteinExistence type="predicted"/>
<organism evidence="4 5">
    <name type="scientific">Promicromonospora umidemergens</name>
    <dbReference type="NCBI Taxonomy" id="629679"/>
    <lineage>
        <taxon>Bacteria</taxon>
        <taxon>Bacillati</taxon>
        <taxon>Actinomycetota</taxon>
        <taxon>Actinomycetes</taxon>
        <taxon>Micrococcales</taxon>
        <taxon>Promicromonosporaceae</taxon>
        <taxon>Promicromonospora</taxon>
    </lineage>
</organism>